<keyword evidence="5" id="KW-0677">Repeat</keyword>
<name>A0A9N8EXX9_9STRA</name>
<feature type="compositionally biased region" description="Low complexity" evidence="7">
    <location>
        <begin position="360"/>
        <end position="370"/>
    </location>
</feature>
<feature type="compositionally biased region" description="Polar residues" evidence="7">
    <location>
        <begin position="35"/>
        <end position="44"/>
    </location>
</feature>
<dbReference type="Pfam" id="PF00560">
    <property type="entry name" value="LRR_1"/>
    <property type="match status" value="1"/>
</dbReference>
<dbReference type="AlphaFoldDB" id="A0A9N8EXX9"/>
<feature type="compositionally biased region" description="Polar residues" evidence="7">
    <location>
        <begin position="191"/>
        <end position="209"/>
    </location>
</feature>
<organism evidence="8 9">
    <name type="scientific">Seminavis robusta</name>
    <dbReference type="NCBI Taxonomy" id="568900"/>
    <lineage>
        <taxon>Eukaryota</taxon>
        <taxon>Sar</taxon>
        <taxon>Stramenopiles</taxon>
        <taxon>Ochrophyta</taxon>
        <taxon>Bacillariophyta</taxon>
        <taxon>Bacillariophyceae</taxon>
        <taxon>Bacillariophycidae</taxon>
        <taxon>Naviculales</taxon>
        <taxon>Naviculaceae</taxon>
        <taxon>Seminavis</taxon>
    </lineage>
</organism>
<dbReference type="FunFam" id="3.80.10.10:FF:000299">
    <property type="entry name" value="Piriformospora indica-insensitive protein 2"/>
    <property type="match status" value="1"/>
</dbReference>
<dbReference type="Proteomes" id="UP001153069">
    <property type="component" value="Unassembled WGS sequence"/>
</dbReference>
<keyword evidence="2" id="KW-1003">Cell membrane</keyword>
<dbReference type="SUPFAM" id="SSF52058">
    <property type="entry name" value="L domain-like"/>
    <property type="match status" value="1"/>
</dbReference>
<evidence type="ECO:0000256" key="5">
    <source>
        <dbReference type="ARBA" id="ARBA00022737"/>
    </source>
</evidence>
<comment type="subcellular location">
    <subcellularLocation>
        <location evidence="1">Cell membrane</location>
    </subcellularLocation>
</comment>
<evidence type="ECO:0000313" key="9">
    <source>
        <dbReference type="Proteomes" id="UP001153069"/>
    </source>
</evidence>
<evidence type="ECO:0000313" key="8">
    <source>
        <dbReference type="EMBL" id="CAB9529112.1"/>
    </source>
</evidence>
<dbReference type="Gene3D" id="3.80.10.10">
    <property type="entry name" value="Ribonuclease Inhibitor"/>
    <property type="match status" value="1"/>
</dbReference>
<evidence type="ECO:0000256" key="7">
    <source>
        <dbReference type="SAM" id="MobiDB-lite"/>
    </source>
</evidence>
<feature type="compositionally biased region" description="Acidic residues" evidence="7">
    <location>
        <begin position="48"/>
        <end position="60"/>
    </location>
</feature>
<feature type="compositionally biased region" description="Low complexity" evidence="7">
    <location>
        <begin position="95"/>
        <end position="104"/>
    </location>
</feature>
<feature type="region of interest" description="Disordered" evidence="7">
    <location>
        <begin position="1"/>
        <end position="262"/>
    </location>
</feature>
<dbReference type="EMBL" id="CAICTM010002401">
    <property type="protein sequence ID" value="CAB9529112.1"/>
    <property type="molecule type" value="Genomic_DNA"/>
</dbReference>
<keyword evidence="3" id="KW-0433">Leucine-rich repeat</keyword>
<feature type="compositionally biased region" description="Acidic residues" evidence="7">
    <location>
        <begin position="167"/>
        <end position="182"/>
    </location>
</feature>
<feature type="region of interest" description="Disordered" evidence="7">
    <location>
        <begin position="350"/>
        <end position="375"/>
    </location>
</feature>
<dbReference type="InterPro" id="IPR052592">
    <property type="entry name" value="LRR-RLK"/>
</dbReference>
<comment type="caution">
    <text evidence="8">The sequence shown here is derived from an EMBL/GenBank/DDBJ whole genome shotgun (WGS) entry which is preliminary data.</text>
</comment>
<proteinExistence type="predicted"/>
<feature type="compositionally biased region" description="Basic and acidic residues" evidence="7">
    <location>
        <begin position="229"/>
        <end position="251"/>
    </location>
</feature>
<dbReference type="PANTHER" id="PTHR48054:SF82">
    <property type="entry name" value="LRR RECEPTOR-LIKE SERINE_THREONINE-PROTEIN KINASE FLS2"/>
    <property type="match status" value="1"/>
</dbReference>
<dbReference type="PRINTS" id="PR00019">
    <property type="entry name" value="LEURICHRPT"/>
</dbReference>
<dbReference type="PANTHER" id="PTHR48054">
    <property type="entry name" value="RECEPTOR KINASE-LIKE PROTEIN XA21"/>
    <property type="match status" value="1"/>
</dbReference>
<protein>
    <submittedName>
        <fullName evidence="8">Fibronectin leucine rich transmembrane protein</fullName>
    </submittedName>
</protein>
<evidence type="ECO:0000256" key="6">
    <source>
        <dbReference type="ARBA" id="ARBA00023136"/>
    </source>
</evidence>
<accession>A0A9N8EXX9</accession>
<dbReference type="OrthoDB" id="46376at2759"/>
<dbReference type="InterPro" id="IPR032675">
    <property type="entry name" value="LRR_dom_sf"/>
</dbReference>
<feature type="compositionally biased region" description="Polar residues" evidence="7">
    <location>
        <begin position="137"/>
        <end position="151"/>
    </location>
</feature>
<evidence type="ECO:0000256" key="4">
    <source>
        <dbReference type="ARBA" id="ARBA00022729"/>
    </source>
</evidence>
<dbReference type="InterPro" id="IPR001611">
    <property type="entry name" value="Leu-rich_rpt"/>
</dbReference>
<keyword evidence="6" id="KW-0472">Membrane</keyword>
<reference evidence="8" key="1">
    <citation type="submission" date="2020-06" db="EMBL/GenBank/DDBJ databases">
        <authorList>
            <consortium name="Plant Systems Biology data submission"/>
        </authorList>
    </citation>
    <scope>NUCLEOTIDE SEQUENCE</scope>
    <source>
        <strain evidence="8">D6</strain>
    </source>
</reference>
<keyword evidence="9" id="KW-1185">Reference proteome</keyword>
<evidence type="ECO:0000256" key="1">
    <source>
        <dbReference type="ARBA" id="ARBA00004236"/>
    </source>
</evidence>
<keyword evidence="4" id="KW-0732">Signal</keyword>
<keyword evidence="8" id="KW-0812">Transmembrane</keyword>
<evidence type="ECO:0000256" key="2">
    <source>
        <dbReference type="ARBA" id="ARBA00022475"/>
    </source>
</evidence>
<evidence type="ECO:0000256" key="3">
    <source>
        <dbReference type="ARBA" id="ARBA00022614"/>
    </source>
</evidence>
<dbReference type="GO" id="GO:0005886">
    <property type="term" value="C:plasma membrane"/>
    <property type="evidence" value="ECO:0007669"/>
    <property type="project" value="UniProtKB-SubCell"/>
</dbReference>
<gene>
    <name evidence="8" type="ORF">SEMRO_2403_G326400.1</name>
</gene>
<sequence length="640" mass="68293">MDGIDASLLVDQAPIMPAANEDTLSEKSEAERSGASGSVKNPATTMMMDEEMGASMDSEDGLNLIEKESKSETMMDPVVAEPAKSIENENDQQDASLTATSTHASAEDALEQPIKDNDATEEPGNIPLAMDAEEKPTSTGSPDDENSVVQNVESSEETVVDSVGSPADDDGDGRDEPGDEELALPGDKHSASNSLGSSTIESEGQQNDDNVIPEVGKPTLMPLDSFVSEDTRPAENSHDNQDSSSVVRDDVVADDEESALPEAHPEALYNLAQSLGSMLDGGDDKVNSNKKKRQLEETAPLVKDKQKKVEWPDITKTDVTALIIAVAFAVVLGIVYLRADNNVAPKHVPNNRGEHFVRSTTAPMPTPATTEGSLDNADGTEIIILHASTSTSNYSYTTSEKNSSASGNFSEDGSGKSWFVIGGDNKAHNESTVYISTDTDAIEEHQPTSWDQFLPFTFHGEIATDISHLSSLKRLNLSSDNLAGPIPSEIGLLSSLEQLDLSHNFLSGQIPSHLGLLSDLQVLVLGHNFLQGSIPSELGLLTNLRVLILSHNELGTGIDTNSTSSIPTELAQLTLLEQFYLEGERNQISGMLPSGMCELPRLAWNGTTPGLWLNCDHIPCPLPAESCPCTCEAPGGFASR</sequence>
<dbReference type="PROSITE" id="PS51450">
    <property type="entry name" value="LRR"/>
    <property type="match status" value="1"/>
</dbReference>